<evidence type="ECO:0000313" key="1">
    <source>
        <dbReference type="EMBL" id="MFD2672257.1"/>
    </source>
</evidence>
<dbReference type="Proteomes" id="UP001597497">
    <property type="component" value="Unassembled WGS sequence"/>
</dbReference>
<name>A0ABW5RB41_9BACL</name>
<dbReference type="EMBL" id="JBHUMM010000037">
    <property type="protein sequence ID" value="MFD2672257.1"/>
    <property type="molecule type" value="Genomic_DNA"/>
</dbReference>
<protein>
    <submittedName>
        <fullName evidence="1">Uncharacterized protein</fullName>
    </submittedName>
</protein>
<gene>
    <name evidence="1" type="ORF">ACFSUC_11835</name>
</gene>
<sequence length="78" mass="8742">MQPTTTDKPSIQCILSVMSDEDLQTLVDIAQCHLRLASTNMGRFPSDEQVGAVQAQIDRLRAERDDIISKWKGILLND</sequence>
<dbReference type="RefSeq" id="WP_379929802.1">
    <property type="nucleotide sequence ID" value="NZ_JBHUMM010000037.1"/>
</dbReference>
<accession>A0ABW5RB41</accession>
<comment type="caution">
    <text evidence="1">The sequence shown here is derived from an EMBL/GenBank/DDBJ whole genome shotgun (WGS) entry which is preliminary data.</text>
</comment>
<keyword evidence="2" id="KW-1185">Reference proteome</keyword>
<proteinExistence type="predicted"/>
<organism evidence="1 2">
    <name type="scientific">Marinicrinis sediminis</name>
    <dbReference type="NCBI Taxonomy" id="1652465"/>
    <lineage>
        <taxon>Bacteria</taxon>
        <taxon>Bacillati</taxon>
        <taxon>Bacillota</taxon>
        <taxon>Bacilli</taxon>
        <taxon>Bacillales</taxon>
        <taxon>Paenibacillaceae</taxon>
    </lineage>
</organism>
<evidence type="ECO:0000313" key="2">
    <source>
        <dbReference type="Proteomes" id="UP001597497"/>
    </source>
</evidence>
<reference evidence="2" key="1">
    <citation type="journal article" date="2019" name="Int. J. Syst. Evol. Microbiol.">
        <title>The Global Catalogue of Microorganisms (GCM) 10K type strain sequencing project: providing services to taxonomists for standard genome sequencing and annotation.</title>
        <authorList>
            <consortium name="The Broad Institute Genomics Platform"/>
            <consortium name="The Broad Institute Genome Sequencing Center for Infectious Disease"/>
            <person name="Wu L."/>
            <person name="Ma J."/>
        </authorList>
    </citation>
    <scope>NUCLEOTIDE SEQUENCE [LARGE SCALE GENOMIC DNA]</scope>
    <source>
        <strain evidence="2">KCTC 33676</strain>
    </source>
</reference>